<keyword evidence="1" id="KW-0813">Transport</keyword>
<organism evidence="9 10">
    <name type="scientific">Solemya velesiana gill symbiont</name>
    <dbReference type="NCBI Taxonomy" id="1918948"/>
    <lineage>
        <taxon>Bacteria</taxon>
        <taxon>Pseudomonadati</taxon>
        <taxon>Pseudomonadota</taxon>
        <taxon>Gammaproteobacteria</taxon>
        <taxon>sulfur-oxidizing symbionts</taxon>
    </lineage>
</organism>
<keyword evidence="5 6" id="KW-0408">Iron</keyword>
<dbReference type="EMBL" id="MPRJ01000023">
    <property type="protein sequence ID" value="OOZ36916.1"/>
    <property type="molecule type" value="Genomic_DNA"/>
</dbReference>
<dbReference type="GO" id="GO:0046872">
    <property type="term" value="F:metal ion binding"/>
    <property type="evidence" value="ECO:0007669"/>
    <property type="project" value="UniProtKB-KW"/>
</dbReference>
<protein>
    <submittedName>
        <fullName evidence="9">Cytochrome C</fullName>
    </submittedName>
</protein>
<evidence type="ECO:0000313" key="10">
    <source>
        <dbReference type="Proteomes" id="UP000190896"/>
    </source>
</evidence>
<reference evidence="9 10" key="1">
    <citation type="submission" date="2016-11" db="EMBL/GenBank/DDBJ databases">
        <title>Mixed transmission modes and dynamic genome evolution in an obligate animal-bacterial symbiosis.</title>
        <authorList>
            <person name="Russell S.L."/>
            <person name="Corbett-Detig R.B."/>
            <person name="Cavanaugh C.M."/>
        </authorList>
    </citation>
    <scope>NUCLEOTIDE SEQUENCE [LARGE SCALE GENOMIC DNA]</scope>
    <source>
        <strain evidence="9">Se-Cadez</strain>
    </source>
</reference>
<dbReference type="InterPro" id="IPR036909">
    <property type="entry name" value="Cyt_c-like_dom_sf"/>
</dbReference>
<gene>
    <name evidence="9" type="ORF">BOW51_04945</name>
</gene>
<evidence type="ECO:0000256" key="4">
    <source>
        <dbReference type="ARBA" id="ARBA00022982"/>
    </source>
</evidence>
<dbReference type="PANTHER" id="PTHR33751:SF9">
    <property type="entry name" value="CYTOCHROME C4"/>
    <property type="match status" value="1"/>
</dbReference>
<proteinExistence type="predicted"/>
<comment type="caution">
    <text evidence="9">The sequence shown here is derived from an EMBL/GenBank/DDBJ whole genome shotgun (WGS) entry which is preliminary data.</text>
</comment>
<evidence type="ECO:0000256" key="1">
    <source>
        <dbReference type="ARBA" id="ARBA00022448"/>
    </source>
</evidence>
<evidence type="ECO:0000256" key="2">
    <source>
        <dbReference type="ARBA" id="ARBA00022617"/>
    </source>
</evidence>
<dbReference type="PROSITE" id="PS51007">
    <property type="entry name" value="CYTC"/>
    <property type="match status" value="2"/>
</dbReference>
<dbReference type="SUPFAM" id="SSF46626">
    <property type="entry name" value="Cytochrome c"/>
    <property type="match status" value="2"/>
</dbReference>
<dbReference type="AlphaFoldDB" id="A0A1T2KVZ6"/>
<keyword evidence="2 6" id="KW-0349">Heme</keyword>
<sequence length="247" mass="27212">MACALALTGGTLLASGHEDAAGELDAALHLTPNLDNGRKVFQLCNVCHTPEGWGNESGMYPQIAGQLASVTVKQLADIRARNRDNPTMRPFTSPQQLGGVQEIADVAAYIAALPMNPSNGVGAGNDLAHGEQLYKDNCVDCHGDRGQGDEKDHIPLIQGQHYRYLVRQFDMIRSGQRRNADPKMAKQIRRFSPRDVAAVMDYVSRLKPPADKLAEPGWQNPDFPKYSRKPMPHTPIYGRPQPPRPQR</sequence>
<evidence type="ECO:0000256" key="7">
    <source>
        <dbReference type="SAM" id="MobiDB-lite"/>
    </source>
</evidence>
<dbReference type="PANTHER" id="PTHR33751">
    <property type="entry name" value="CBB3-TYPE CYTOCHROME C OXIDASE SUBUNIT FIXP"/>
    <property type="match status" value="1"/>
</dbReference>
<dbReference type="GO" id="GO:0020037">
    <property type="term" value="F:heme binding"/>
    <property type="evidence" value="ECO:0007669"/>
    <property type="project" value="InterPro"/>
</dbReference>
<dbReference type="Gene3D" id="1.10.760.10">
    <property type="entry name" value="Cytochrome c-like domain"/>
    <property type="match status" value="2"/>
</dbReference>
<dbReference type="InterPro" id="IPR050597">
    <property type="entry name" value="Cytochrome_c_Oxidase_Subunit"/>
</dbReference>
<evidence type="ECO:0000259" key="8">
    <source>
        <dbReference type="PROSITE" id="PS51007"/>
    </source>
</evidence>
<evidence type="ECO:0000256" key="5">
    <source>
        <dbReference type="ARBA" id="ARBA00023004"/>
    </source>
</evidence>
<feature type="region of interest" description="Disordered" evidence="7">
    <location>
        <begin position="209"/>
        <end position="247"/>
    </location>
</feature>
<name>A0A1T2KVZ6_9GAMM</name>
<keyword evidence="3 6" id="KW-0479">Metal-binding</keyword>
<dbReference type="InterPro" id="IPR009056">
    <property type="entry name" value="Cyt_c-like_dom"/>
</dbReference>
<keyword evidence="10" id="KW-1185">Reference proteome</keyword>
<feature type="domain" description="Cytochrome c" evidence="8">
    <location>
        <begin position="125"/>
        <end position="207"/>
    </location>
</feature>
<accession>A0A1T2KVZ6</accession>
<feature type="domain" description="Cytochrome c" evidence="8">
    <location>
        <begin position="32"/>
        <end position="114"/>
    </location>
</feature>
<keyword evidence="4" id="KW-0249">Electron transport</keyword>
<evidence type="ECO:0000256" key="6">
    <source>
        <dbReference type="PROSITE-ProRule" id="PRU00433"/>
    </source>
</evidence>
<dbReference type="Proteomes" id="UP000190896">
    <property type="component" value="Unassembled WGS sequence"/>
</dbReference>
<dbReference type="Pfam" id="PF00034">
    <property type="entry name" value="Cytochrom_C"/>
    <property type="match status" value="2"/>
</dbReference>
<evidence type="ECO:0000256" key="3">
    <source>
        <dbReference type="ARBA" id="ARBA00022723"/>
    </source>
</evidence>
<evidence type="ECO:0000313" key="9">
    <source>
        <dbReference type="EMBL" id="OOZ36916.1"/>
    </source>
</evidence>
<dbReference type="GO" id="GO:0009055">
    <property type="term" value="F:electron transfer activity"/>
    <property type="evidence" value="ECO:0007669"/>
    <property type="project" value="InterPro"/>
</dbReference>